<feature type="transmembrane region" description="Helical" evidence="1">
    <location>
        <begin position="44"/>
        <end position="64"/>
    </location>
</feature>
<gene>
    <name evidence="2" type="ORF">G3N55_03370</name>
</gene>
<accession>A0A6N9TLG7</accession>
<keyword evidence="3" id="KW-1185">Reference proteome</keyword>
<dbReference type="EMBL" id="JAAGRR010000023">
    <property type="protein sequence ID" value="NDY41888.1"/>
    <property type="molecule type" value="Genomic_DNA"/>
</dbReference>
<feature type="transmembrane region" description="Helical" evidence="1">
    <location>
        <begin position="12"/>
        <end position="32"/>
    </location>
</feature>
<reference evidence="2 3" key="1">
    <citation type="submission" date="2020-02" db="EMBL/GenBank/DDBJ databases">
        <title>Comparative genomics of sulfur disproportionating microorganisms.</title>
        <authorList>
            <person name="Ward L.M."/>
            <person name="Bertran E."/>
            <person name="Johnston D.T."/>
        </authorList>
    </citation>
    <scope>NUCLEOTIDE SEQUENCE [LARGE SCALE GENOMIC DNA]</scope>
    <source>
        <strain evidence="2 3">DSM 100025</strain>
    </source>
</reference>
<evidence type="ECO:0000313" key="3">
    <source>
        <dbReference type="Proteomes" id="UP000469346"/>
    </source>
</evidence>
<proteinExistence type="predicted"/>
<evidence type="ECO:0000313" key="2">
    <source>
        <dbReference type="EMBL" id="NDY41888.1"/>
    </source>
</evidence>
<protein>
    <submittedName>
        <fullName evidence="2">Uncharacterized protein</fullName>
    </submittedName>
</protein>
<dbReference type="AlphaFoldDB" id="A0A6N9TLG7"/>
<name>A0A6N9TLG7_DISTH</name>
<keyword evidence="1" id="KW-0472">Membrane</keyword>
<organism evidence="2 3">
    <name type="scientific">Dissulfurirhabdus thermomarina</name>
    <dbReference type="NCBI Taxonomy" id="1765737"/>
    <lineage>
        <taxon>Bacteria</taxon>
        <taxon>Deltaproteobacteria</taxon>
        <taxon>Dissulfurirhabdaceae</taxon>
        <taxon>Dissulfurirhabdus</taxon>
    </lineage>
</organism>
<feature type="transmembrane region" description="Helical" evidence="1">
    <location>
        <begin position="84"/>
        <end position="101"/>
    </location>
</feature>
<evidence type="ECO:0000256" key="1">
    <source>
        <dbReference type="SAM" id="Phobius"/>
    </source>
</evidence>
<sequence>MKRAAFWVVNGFCHDLATGLWAGFLAVLFLLAAGLPPAATRWGLFRLCLAALCLVAVTGALRLVEYRRRGEARPPARLLLAKHVLLGLLFLGGTLWGYFLAGRGAP</sequence>
<dbReference type="RefSeq" id="WP_163298041.1">
    <property type="nucleotide sequence ID" value="NZ_JAAGRR010000023.1"/>
</dbReference>
<comment type="caution">
    <text evidence="2">The sequence shown here is derived from an EMBL/GenBank/DDBJ whole genome shotgun (WGS) entry which is preliminary data.</text>
</comment>
<keyword evidence="1" id="KW-0812">Transmembrane</keyword>
<keyword evidence="1" id="KW-1133">Transmembrane helix</keyword>
<dbReference type="Proteomes" id="UP000469346">
    <property type="component" value="Unassembled WGS sequence"/>
</dbReference>